<dbReference type="OrthoDB" id="273559at2759"/>
<dbReference type="RefSeq" id="XP_067690514.1">
    <property type="nucleotide sequence ID" value="XM_067834411.1"/>
</dbReference>
<feature type="compositionally biased region" description="Acidic residues" evidence="1">
    <location>
        <begin position="900"/>
        <end position="913"/>
    </location>
</feature>
<dbReference type="AlphaFoldDB" id="A0A836GBS7"/>
<dbReference type="InterPro" id="IPR056662">
    <property type="entry name" value="DUF7760"/>
</dbReference>
<dbReference type="Pfam" id="PF24953">
    <property type="entry name" value="DUF7762"/>
    <property type="match status" value="1"/>
</dbReference>
<feature type="compositionally biased region" description="Basic residues" evidence="1">
    <location>
        <begin position="799"/>
        <end position="828"/>
    </location>
</feature>
<feature type="region of interest" description="Disordered" evidence="1">
    <location>
        <begin position="234"/>
        <end position="258"/>
    </location>
</feature>
<feature type="domain" description="DUF7762" evidence="5">
    <location>
        <begin position="446"/>
        <end position="552"/>
    </location>
</feature>
<evidence type="ECO:0000259" key="2">
    <source>
        <dbReference type="Pfam" id="PF24945"/>
    </source>
</evidence>
<evidence type="ECO:0000259" key="3">
    <source>
        <dbReference type="Pfam" id="PF24949"/>
    </source>
</evidence>
<feature type="compositionally biased region" description="Acidic residues" evidence="1">
    <location>
        <begin position="835"/>
        <end position="866"/>
    </location>
</feature>
<comment type="caution">
    <text evidence="6">The sequence shown here is derived from an EMBL/GenBank/DDBJ whole genome shotgun (WGS) entry which is preliminary data.</text>
</comment>
<feature type="compositionally biased region" description="Basic and acidic residues" evidence="1">
    <location>
        <begin position="761"/>
        <end position="771"/>
    </location>
</feature>
<dbReference type="PANTHER" id="PTHR42262">
    <property type="entry name" value="PDZ DOMAIN-CONTAINING PROTEIN-RELATED"/>
    <property type="match status" value="1"/>
</dbReference>
<dbReference type="Pfam" id="PF24945">
    <property type="entry name" value="DUF7759"/>
    <property type="match status" value="1"/>
</dbReference>
<evidence type="ECO:0000313" key="6">
    <source>
        <dbReference type="EMBL" id="KAG5471991.1"/>
    </source>
</evidence>
<dbReference type="KEGG" id="lenr:94169921"/>
<feature type="compositionally biased region" description="Polar residues" evidence="1">
    <location>
        <begin position="234"/>
        <end position="246"/>
    </location>
</feature>
<accession>A0A836GBS7</accession>
<evidence type="ECO:0000313" key="7">
    <source>
        <dbReference type="Proteomes" id="UP000674179"/>
    </source>
</evidence>
<feature type="compositionally biased region" description="Basic and acidic residues" evidence="1">
    <location>
        <begin position="743"/>
        <end position="753"/>
    </location>
</feature>
<feature type="domain" description="DUF7761" evidence="4">
    <location>
        <begin position="325"/>
        <end position="435"/>
    </location>
</feature>
<dbReference type="Proteomes" id="UP000674179">
    <property type="component" value="Chromosome 31"/>
</dbReference>
<feature type="region of interest" description="Disordered" evidence="1">
    <location>
        <begin position="673"/>
        <end position="998"/>
    </location>
</feature>
<feature type="domain" description="DUF7760" evidence="3">
    <location>
        <begin position="43"/>
        <end position="293"/>
    </location>
</feature>
<feature type="domain" description="DUF7759" evidence="2">
    <location>
        <begin position="1010"/>
        <end position="1119"/>
    </location>
</feature>
<dbReference type="GeneID" id="94169921"/>
<reference evidence="6 7" key="1">
    <citation type="submission" date="2021-02" db="EMBL/GenBank/DDBJ databases">
        <title>Leishmania (Mundinia) enrietti genome sequencing and assembly.</title>
        <authorList>
            <person name="Almutairi H."/>
            <person name="Gatherer D."/>
        </authorList>
    </citation>
    <scope>NUCLEOTIDE SEQUENCE [LARGE SCALE GENOMIC DNA]</scope>
    <source>
        <strain evidence="6">CUR178</strain>
    </source>
</reference>
<protein>
    <submittedName>
        <fullName evidence="6">Uncharacterized protein</fullName>
    </submittedName>
</protein>
<evidence type="ECO:0000259" key="4">
    <source>
        <dbReference type="Pfam" id="PF24952"/>
    </source>
</evidence>
<feature type="compositionally biased region" description="Basic and acidic residues" evidence="1">
    <location>
        <begin position="953"/>
        <end position="965"/>
    </location>
</feature>
<dbReference type="Pfam" id="PF24952">
    <property type="entry name" value="DUF7761"/>
    <property type="match status" value="1"/>
</dbReference>
<dbReference type="InterPro" id="IPR056661">
    <property type="entry name" value="DUF7759"/>
</dbReference>
<dbReference type="InterPro" id="IPR056663">
    <property type="entry name" value="DUF7761"/>
</dbReference>
<organism evidence="6 7">
    <name type="scientific">Leishmania enriettii</name>
    <dbReference type="NCBI Taxonomy" id="5663"/>
    <lineage>
        <taxon>Eukaryota</taxon>
        <taxon>Discoba</taxon>
        <taxon>Euglenozoa</taxon>
        <taxon>Kinetoplastea</taxon>
        <taxon>Metakinetoplastina</taxon>
        <taxon>Trypanosomatida</taxon>
        <taxon>Trypanosomatidae</taxon>
        <taxon>Leishmaniinae</taxon>
        <taxon>Leishmania</taxon>
    </lineage>
</organism>
<feature type="region of interest" description="Disordered" evidence="1">
    <location>
        <begin position="1"/>
        <end position="28"/>
    </location>
</feature>
<name>A0A836GBS7_LEIEN</name>
<evidence type="ECO:0000256" key="1">
    <source>
        <dbReference type="SAM" id="MobiDB-lite"/>
    </source>
</evidence>
<keyword evidence="7" id="KW-1185">Reference proteome</keyword>
<dbReference type="EMBL" id="JAFHKP010000031">
    <property type="protein sequence ID" value="KAG5471991.1"/>
    <property type="molecule type" value="Genomic_DNA"/>
</dbReference>
<dbReference type="Pfam" id="PF24949">
    <property type="entry name" value="DUF7760"/>
    <property type="match status" value="1"/>
</dbReference>
<gene>
    <name evidence="6" type="ORF">CUR178_02656</name>
</gene>
<sequence length="1123" mass="121999">MYRSSRLSEKPQREATEPTARVPEPAPAENVIATDAVPQAYAHTETVRMKEKFTAPFMVYDVQKRRIVPNRQYDRSLTAELRRVQSIILTKLRAPIQAHLCYTPKELLYELEAALYYVCASLAVEDDESSLRFVLSDAEADTHMPQLESFLAHHNAPAKAVVALAQCLSEGTSHDVLTSLLHVLEQRVQQEVDPAVDRRRSEEERSALLATKNNAHDIAQLVRDVQTAYRSIDTASQVLRRQPQSDPTERDMPRNPAANAVPARIVEESFYKVLRWVIAVDADRRALRAAATGTSRTEVKEPAVATAPVPTAAATLPAANLKGFARVIEYDPFTGLLTLERADATQRWGLLLNSKGLLVGVENELRNSSEAGERLYDAVQQQSGEAGGLAIFEVNRHRVRAVHMSDEEVAASGDDIMQKLRANLTQASKTLSLTIEGRKQVDLTVPREVLFEVSHQGGEGGVGQRCLLMMERAATSISWGLKLKYLQGTAVLLSDFSPSVRLSNAAKNILFDMRGRLRVLKINHQDMAKLSAAEMKSLISGSLLLTLHLQVTDAQGDVPPEAEASLPPQVEPPPCAEEVAEAQSTPEVDAATSEAREEAATFEDAEATANQTGPEEVVDSAQAELNDAAALIADEFLKQHIQETGLDAESPDKAEELAAEGVGMMEVDPLEELEWAERATTIGAPGHADDEQESRYANKDASVEESPRQQYLEDDDGARNAATGLEGEGTGDHALNEGYAGIADDKDVPKMEVADEGIANAEEKVMEHETSEDATVAERQAEHGIEAADGDAEVESQRKTRGRRKAPAKKAKAATKKGHKGARGRGRRKNSEKAVEDDEQGANDNEDEAAQEAAEEGEGQLGDMDERDTAKVSLGDAALTEEAETLQSKAAADDAAVGDAEAEEAAGDIEPEESAERHTSAPVDMPLVDLPPTAAEVAIEHGRNKTSKQKNRSAKEKTTSDKPDGEGDGGGKTCDDESEELEKTAKATEAARAAADEDDVPRISLNQLLKAKPLTFENDVRLEKFDGSTLEMERTSTKQPWNIKVAFAGDDIIMTKLPPFSPKQLAHPFLRSLGAGPQGEVKWVVDGLNGEDLSVMSKSKKTKALDAIKGTTKLCFNLRALRR</sequence>
<evidence type="ECO:0000259" key="5">
    <source>
        <dbReference type="Pfam" id="PF24953"/>
    </source>
</evidence>
<proteinExistence type="predicted"/>
<feature type="compositionally biased region" description="Basic and acidic residues" evidence="1">
    <location>
        <begin position="1"/>
        <end position="16"/>
    </location>
</feature>
<feature type="region of interest" description="Disordered" evidence="1">
    <location>
        <begin position="581"/>
        <end position="613"/>
    </location>
</feature>
<feature type="compositionally biased region" description="Basic and acidic residues" evidence="1">
    <location>
        <begin position="687"/>
        <end position="707"/>
    </location>
</feature>
<dbReference type="PANTHER" id="PTHR42262:SF1">
    <property type="match status" value="1"/>
</dbReference>
<dbReference type="InterPro" id="IPR056664">
    <property type="entry name" value="DUF7762"/>
</dbReference>